<dbReference type="PANTHER" id="PTHR46599">
    <property type="entry name" value="PIGGYBAC TRANSPOSABLE ELEMENT-DERIVED PROTEIN 4"/>
    <property type="match status" value="1"/>
</dbReference>
<feature type="compositionally biased region" description="Basic and acidic residues" evidence="1">
    <location>
        <begin position="102"/>
        <end position="120"/>
    </location>
</feature>
<feature type="compositionally biased region" description="Acidic residues" evidence="1">
    <location>
        <begin position="81"/>
        <end position="101"/>
    </location>
</feature>
<keyword evidence="3" id="KW-1185">Reference proteome</keyword>
<feature type="compositionally biased region" description="Acidic residues" evidence="1">
    <location>
        <begin position="64"/>
        <end position="73"/>
    </location>
</feature>
<sequence length="633" mass="72518">MEQLSRAEYARLSATERNEYLKKLLGEHDSDSSGVSDSDDEDWIPANIARRQILNQKANSGHDESEDSEDTGEIAEGNSAVEEEVENSESEDDDNEVETAEPEGRAQEPSESFIAKDKTVWNKTPPTQHQTAAHNVVRQRSGPHRSTETLSISETFKKMFTHEMVDIIVRHTNKKAETIFQEYNADHPNSQHQWKPVTIPEIYSFFGILICAGANNSNTDHTFDMWHSNSYPLYRATMGLARFHNILRFLRFDDSNTRSERKKKDKAAPIRDVWTMLNSNLAQMYKPTANLTIDEQLYPYRGRTGFTQYIPSKPAKYGIKIWWICDAENAYPLKGIMYTGKTDNTREKNQGERVVKELAAPYRGSGRNICMDNFFTTLPVAKHLLSWNMTVVGTVKKNKPYIPSVMGANKTREQYSTVFGFHEKVTMCSYVPKKNKAVILMSTMHSDASVGDDAKKKPEIINFFNKYKAGVDTMDQMLRRYTSQRRSSRWPMAMFFNMLDISSLAAYIIYYENNKMIAKKTTERRQFMRKLSEELALPMIEHRTANPQIMRHFSTKIAIQSILGQALTETVVVNPGPETPKDKTGRKMVTGSCHVCNALPIRRRRKTRKACANCHQPVCDEHSVNRVQCLQCH</sequence>
<feature type="domain" description="PiggyBac transposable element-derived protein" evidence="2">
    <location>
        <begin position="154"/>
        <end position="506"/>
    </location>
</feature>
<dbReference type="RefSeq" id="XP_046591528.1">
    <property type="nucleotide sequence ID" value="XM_046735572.1"/>
</dbReference>
<dbReference type="Proteomes" id="UP000829291">
    <property type="component" value="Chromosome 3"/>
</dbReference>
<evidence type="ECO:0000313" key="4">
    <source>
        <dbReference type="RefSeq" id="XP_046591528.1"/>
    </source>
</evidence>
<evidence type="ECO:0000256" key="1">
    <source>
        <dbReference type="SAM" id="MobiDB-lite"/>
    </source>
</evidence>
<dbReference type="GeneID" id="124293674"/>
<protein>
    <submittedName>
        <fullName evidence="4">PiggyBac transposable element-derived protein 4-like</fullName>
    </submittedName>
</protein>
<accession>A0ABM3FU47</accession>
<gene>
    <name evidence="4" type="primary">LOC124293674</name>
</gene>
<dbReference type="Pfam" id="PF13843">
    <property type="entry name" value="DDE_Tnp_1_7"/>
    <property type="match status" value="1"/>
</dbReference>
<evidence type="ECO:0000313" key="3">
    <source>
        <dbReference type="Proteomes" id="UP000829291"/>
    </source>
</evidence>
<dbReference type="InterPro" id="IPR029526">
    <property type="entry name" value="PGBD"/>
</dbReference>
<feature type="compositionally biased region" description="Polar residues" evidence="1">
    <location>
        <begin position="121"/>
        <end position="133"/>
    </location>
</feature>
<organism evidence="3 4">
    <name type="scientific">Neodiprion lecontei</name>
    <name type="common">Redheaded pine sawfly</name>
    <dbReference type="NCBI Taxonomy" id="441921"/>
    <lineage>
        <taxon>Eukaryota</taxon>
        <taxon>Metazoa</taxon>
        <taxon>Ecdysozoa</taxon>
        <taxon>Arthropoda</taxon>
        <taxon>Hexapoda</taxon>
        <taxon>Insecta</taxon>
        <taxon>Pterygota</taxon>
        <taxon>Neoptera</taxon>
        <taxon>Endopterygota</taxon>
        <taxon>Hymenoptera</taxon>
        <taxon>Tenthredinoidea</taxon>
        <taxon>Diprionidae</taxon>
        <taxon>Diprioninae</taxon>
        <taxon>Neodiprion</taxon>
    </lineage>
</organism>
<dbReference type="PANTHER" id="PTHR46599:SF6">
    <property type="entry name" value="DUAL SPECIFICITY PHOSPHATASE 26"/>
    <property type="match status" value="1"/>
</dbReference>
<reference evidence="4" key="1">
    <citation type="submission" date="2025-08" db="UniProtKB">
        <authorList>
            <consortium name="RefSeq"/>
        </authorList>
    </citation>
    <scope>IDENTIFICATION</scope>
    <source>
        <tissue evidence="4">Thorax and Abdomen</tissue>
    </source>
</reference>
<proteinExistence type="predicted"/>
<name>A0ABM3FU47_NEOLC</name>
<feature type="region of interest" description="Disordered" evidence="1">
    <location>
        <begin position="25"/>
        <end position="148"/>
    </location>
</feature>
<evidence type="ECO:0000259" key="2">
    <source>
        <dbReference type="Pfam" id="PF13843"/>
    </source>
</evidence>